<dbReference type="InterPro" id="IPR013656">
    <property type="entry name" value="PAS_4"/>
</dbReference>
<dbReference type="CDD" id="cd00130">
    <property type="entry name" value="PAS"/>
    <property type="match status" value="2"/>
</dbReference>
<dbReference type="Pfam" id="PF08447">
    <property type="entry name" value="PAS_3"/>
    <property type="match status" value="1"/>
</dbReference>
<evidence type="ECO:0000313" key="6">
    <source>
        <dbReference type="Proteomes" id="UP000317046"/>
    </source>
</evidence>
<evidence type="ECO:0000313" key="5">
    <source>
        <dbReference type="EMBL" id="GEA87622.1"/>
    </source>
</evidence>
<dbReference type="GO" id="GO:0016791">
    <property type="term" value="F:phosphatase activity"/>
    <property type="evidence" value="ECO:0007669"/>
    <property type="project" value="TreeGrafter"/>
</dbReference>
<feature type="domain" description="PAS" evidence="3">
    <location>
        <begin position="193"/>
        <end position="249"/>
    </location>
</feature>
<dbReference type="InterPro" id="IPR001932">
    <property type="entry name" value="PPM-type_phosphatase-like_dom"/>
</dbReference>
<dbReference type="InterPro" id="IPR029016">
    <property type="entry name" value="GAF-like_dom_sf"/>
</dbReference>
<proteinExistence type="predicted"/>
<name>A0A4Y3KU46_9CELL</name>
<gene>
    <name evidence="5" type="ORF">CCE01nite_15710</name>
</gene>
<dbReference type="AlphaFoldDB" id="A0A4Y3KU46"/>
<sequence length="847" mass="90927">MSPARRPTSETVPALVVPGRQASDRRPPRTPRSSGLDRLADLAARLLHAPSAQVSLLSHEQLVAGGSGLPPGVVGSTGPLEDSLCTVTVEAGVPLVVEDAVADERVRDLLPVRSGTVGAYLGVPLESRDGHLAGALCVFAPEPRAWTPSDVALLTEVARTASSELELSAVSADVERDRMRWELAVTAGGVGSFDWDLRTGALVWDDRLLEIFGYTRAEFGRSIDAFNARLHPDDVARVGRALDEAITGCTTYEAEYRVVLPGDVTRWVQARGTAVAGPGGTAVRVLGVAYDTTANRDSDARLTRVLETMSAAFYSLDLHWRFTYVNAEAERLLGRRREELLGGVIWDLFPAAVGSPFETHYREVVRTGRPREFEAYYPAPLDGWYELRAWPTPDGVSVYFLDISERRTAQKSAEAALASADRATRRLELLARASQDLGATLDIDEALASLGRHVVPTLADWCMITRVEEHGLRDVATWHVDPAMRATLESYAEIRLRTLDLTSSFVAQAISTGEPVLVPAPATETMAQYLGSPEARALLRELAPETGAVLPLRARGRTSALITLCRGAGRPRLGGTDLLAALELAERAGLAVDNARLYSEQHTIAEGLQRSLLAAPVQPEHLQVVVRYQPAAEAAEVGGDWYDAFRQPDGATVLVIGDVMGHDITAAADMSQVRSLLRGIAYATGATPAGILSTLDAAMQGLGVGTTATAVVARVEQPAAGSDGPHVLRWSNAGHPAPLVLRPDGTTSLLDARTNDLLLGMSTAWPRADQEVALEPGATVLLYTDGLVERRDRSVRDGMELLCEAVAELADRDLDGLVDGVLERLSRGDHEDDVALVAVRLRREGPA</sequence>
<dbReference type="PROSITE" id="PS50113">
    <property type="entry name" value="PAC"/>
    <property type="match status" value="1"/>
</dbReference>
<dbReference type="InterPro" id="IPR036457">
    <property type="entry name" value="PPM-type-like_dom_sf"/>
</dbReference>
<protein>
    <recommendedName>
        <fullName evidence="7">PAS domain-containing protein</fullName>
    </recommendedName>
</protein>
<dbReference type="PANTHER" id="PTHR43156">
    <property type="entry name" value="STAGE II SPORULATION PROTEIN E-RELATED"/>
    <property type="match status" value="1"/>
</dbReference>
<dbReference type="InterPro" id="IPR000014">
    <property type="entry name" value="PAS"/>
</dbReference>
<dbReference type="PROSITE" id="PS50112">
    <property type="entry name" value="PAS"/>
    <property type="match status" value="2"/>
</dbReference>
<dbReference type="SMART" id="SM00065">
    <property type="entry name" value="GAF"/>
    <property type="match status" value="2"/>
</dbReference>
<dbReference type="InterPro" id="IPR013655">
    <property type="entry name" value="PAS_fold_3"/>
</dbReference>
<dbReference type="SMART" id="SM00331">
    <property type="entry name" value="PP2C_SIG"/>
    <property type="match status" value="1"/>
</dbReference>
<dbReference type="InterPro" id="IPR052016">
    <property type="entry name" value="Bact_Sigma-Reg"/>
</dbReference>
<dbReference type="Pfam" id="PF01590">
    <property type="entry name" value="GAF"/>
    <property type="match status" value="2"/>
</dbReference>
<accession>A0A4Y3KU46</accession>
<dbReference type="EMBL" id="BJLR01000016">
    <property type="protein sequence ID" value="GEA87622.1"/>
    <property type="molecule type" value="Genomic_DNA"/>
</dbReference>
<dbReference type="SUPFAM" id="SSF55781">
    <property type="entry name" value="GAF domain-like"/>
    <property type="match status" value="2"/>
</dbReference>
<evidence type="ECO:0008006" key="7">
    <source>
        <dbReference type="Google" id="ProtNLM"/>
    </source>
</evidence>
<dbReference type="Proteomes" id="UP000317046">
    <property type="component" value="Unassembled WGS sequence"/>
</dbReference>
<dbReference type="InterPro" id="IPR035965">
    <property type="entry name" value="PAS-like_dom_sf"/>
</dbReference>
<dbReference type="Gene3D" id="2.10.70.100">
    <property type="match status" value="1"/>
</dbReference>
<dbReference type="SUPFAM" id="SSF55785">
    <property type="entry name" value="PYP-like sensor domain (PAS domain)"/>
    <property type="match status" value="2"/>
</dbReference>
<dbReference type="NCBIfam" id="TIGR00229">
    <property type="entry name" value="sensory_box"/>
    <property type="match status" value="1"/>
</dbReference>
<comment type="caution">
    <text evidence="5">The sequence shown here is derived from an EMBL/GenBank/DDBJ whole genome shotgun (WGS) entry which is preliminary data.</text>
</comment>
<evidence type="ECO:0000256" key="1">
    <source>
        <dbReference type="ARBA" id="ARBA00022801"/>
    </source>
</evidence>
<dbReference type="InterPro" id="IPR003018">
    <property type="entry name" value="GAF"/>
</dbReference>
<dbReference type="PANTHER" id="PTHR43156:SF2">
    <property type="entry name" value="STAGE II SPORULATION PROTEIN E"/>
    <property type="match status" value="1"/>
</dbReference>
<dbReference type="Pfam" id="PF07228">
    <property type="entry name" value="SpoIIE"/>
    <property type="match status" value="1"/>
</dbReference>
<dbReference type="SMART" id="SM00091">
    <property type="entry name" value="PAS"/>
    <property type="match status" value="2"/>
</dbReference>
<keyword evidence="1" id="KW-0378">Hydrolase</keyword>
<dbReference type="Gene3D" id="3.30.450.20">
    <property type="entry name" value="PAS domain"/>
    <property type="match status" value="2"/>
</dbReference>
<organism evidence="5 6">
    <name type="scientific">Cellulomonas cellasea</name>
    <dbReference type="NCBI Taxonomy" id="43670"/>
    <lineage>
        <taxon>Bacteria</taxon>
        <taxon>Bacillati</taxon>
        <taxon>Actinomycetota</taxon>
        <taxon>Actinomycetes</taxon>
        <taxon>Micrococcales</taxon>
        <taxon>Cellulomonadaceae</taxon>
        <taxon>Cellulomonas</taxon>
    </lineage>
</organism>
<evidence type="ECO:0000256" key="2">
    <source>
        <dbReference type="SAM" id="MobiDB-lite"/>
    </source>
</evidence>
<reference evidence="5" key="1">
    <citation type="submission" date="2019-06" db="EMBL/GenBank/DDBJ databases">
        <title>Whole genome shotgun sequence of Cellulomonas cellasea NBRC 3753.</title>
        <authorList>
            <person name="Hosoyama A."/>
            <person name="Uohara A."/>
            <person name="Ohji S."/>
            <person name="Ichikawa N."/>
        </authorList>
    </citation>
    <scope>NUCLEOTIDE SEQUENCE [LARGE SCALE GENOMIC DNA]</scope>
    <source>
        <strain evidence="5">NBRC 3753</strain>
    </source>
</reference>
<feature type="region of interest" description="Disordered" evidence="2">
    <location>
        <begin position="1"/>
        <end position="35"/>
    </location>
</feature>
<dbReference type="SUPFAM" id="SSF81606">
    <property type="entry name" value="PP2C-like"/>
    <property type="match status" value="1"/>
</dbReference>
<dbReference type="Gene3D" id="3.60.40.10">
    <property type="entry name" value="PPM-type phosphatase domain"/>
    <property type="match status" value="1"/>
</dbReference>
<dbReference type="InterPro" id="IPR000700">
    <property type="entry name" value="PAS-assoc_C"/>
</dbReference>
<feature type="domain" description="PAC" evidence="4">
    <location>
        <begin position="252"/>
        <end position="304"/>
    </location>
</feature>
<evidence type="ECO:0000259" key="3">
    <source>
        <dbReference type="PROSITE" id="PS50112"/>
    </source>
</evidence>
<keyword evidence="6" id="KW-1185">Reference proteome</keyword>
<dbReference type="RefSeq" id="WP_084142565.1">
    <property type="nucleotide sequence ID" value="NZ_BJLR01000016.1"/>
</dbReference>
<dbReference type="Pfam" id="PF08448">
    <property type="entry name" value="PAS_4"/>
    <property type="match status" value="1"/>
</dbReference>
<dbReference type="Gene3D" id="3.30.450.40">
    <property type="match status" value="2"/>
</dbReference>
<feature type="domain" description="PAS" evidence="3">
    <location>
        <begin position="298"/>
        <end position="342"/>
    </location>
</feature>
<evidence type="ECO:0000259" key="4">
    <source>
        <dbReference type="PROSITE" id="PS50113"/>
    </source>
</evidence>